<dbReference type="GO" id="GO:0005783">
    <property type="term" value="C:endoplasmic reticulum"/>
    <property type="evidence" value="ECO:0007669"/>
    <property type="project" value="TreeGrafter"/>
</dbReference>
<reference evidence="8" key="1">
    <citation type="submission" date="2016-11" db="UniProtKB">
        <authorList>
            <consortium name="WormBaseParasite"/>
        </authorList>
    </citation>
    <scope>IDENTIFICATION</scope>
</reference>
<dbReference type="Proteomes" id="UP000095280">
    <property type="component" value="Unplaced"/>
</dbReference>
<dbReference type="InterPro" id="IPR006214">
    <property type="entry name" value="Bax_inhibitor_1-related"/>
</dbReference>
<feature type="transmembrane region" description="Helical" evidence="6">
    <location>
        <begin position="422"/>
        <end position="440"/>
    </location>
</feature>
<dbReference type="PANTHER" id="PTHR23291">
    <property type="entry name" value="BAX INHIBITOR-RELATED"/>
    <property type="match status" value="1"/>
</dbReference>
<organism evidence="7 8">
    <name type="scientific">Macrostomum lignano</name>
    <dbReference type="NCBI Taxonomy" id="282301"/>
    <lineage>
        <taxon>Eukaryota</taxon>
        <taxon>Metazoa</taxon>
        <taxon>Spiralia</taxon>
        <taxon>Lophotrochozoa</taxon>
        <taxon>Platyhelminthes</taxon>
        <taxon>Rhabditophora</taxon>
        <taxon>Macrostomorpha</taxon>
        <taxon>Macrostomida</taxon>
        <taxon>Macrostomidae</taxon>
        <taxon>Macrostomum</taxon>
    </lineage>
</organism>
<name>A0A1I8J0F3_9PLAT</name>
<feature type="transmembrane region" description="Helical" evidence="6">
    <location>
        <begin position="478"/>
        <end position="498"/>
    </location>
</feature>
<dbReference type="CDD" id="cd10428">
    <property type="entry name" value="LFG_like"/>
    <property type="match status" value="2"/>
</dbReference>
<protein>
    <submittedName>
        <fullName evidence="8">Protein lifeguard 1</fullName>
    </submittedName>
</protein>
<accession>A0A1I8J0F3</accession>
<dbReference type="GO" id="GO:0005794">
    <property type="term" value="C:Golgi apparatus"/>
    <property type="evidence" value="ECO:0007669"/>
    <property type="project" value="TreeGrafter"/>
</dbReference>
<feature type="transmembrane region" description="Helical" evidence="6">
    <location>
        <begin position="103"/>
        <end position="124"/>
    </location>
</feature>
<keyword evidence="2 6" id="KW-0812">Transmembrane</keyword>
<evidence type="ECO:0000256" key="3">
    <source>
        <dbReference type="ARBA" id="ARBA00022989"/>
    </source>
</evidence>
<keyword evidence="4 6" id="KW-0472">Membrane</keyword>
<dbReference type="Pfam" id="PF01027">
    <property type="entry name" value="Bax1-I"/>
    <property type="match status" value="2"/>
</dbReference>
<feature type="region of interest" description="Disordered" evidence="5">
    <location>
        <begin position="45"/>
        <end position="75"/>
    </location>
</feature>
<dbReference type="AlphaFoldDB" id="A0A1I8J0F3"/>
<dbReference type="PANTHER" id="PTHR23291:SF127">
    <property type="entry name" value="PROTEIN LIFEGUARD 1-LIKE"/>
    <property type="match status" value="1"/>
</dbReference>
<comment type="subcellular location">
    <subcellularLocation>
        <location evidence="1">Membrane</location>
        <topology evidence="1">Multi-pass membrane protein</topology>
    </subcellularLocation>
</comment>
<feature type="transmembrane region" description="Helical" evidence="6">
    <location>
        <begin position="296"/>
        <end position="316"/>
    </location>
</feature>
<keyword evidence="7" id="KW-1185">Reference proteome</keyword>
<sequence>IKVIIKTLKPIVTMSADQPLKNYPNEVEVQPPPYPAEAYTDCPQKAGAAQAQGSGTGGIKNEGFSNQPGSTGDVESGATNEVGEFAIRGLDNKEIRRGFIRKVYLILFAQLLVTFTVVIIFSAVKPVKQFARSNLWLFHVSYGIFIIMYFALVCITPLRRKFPGNFISLAIFTASLSFMTGVIASCYQTNTVAVCLGVTAAVCLGVTLFAVQTRYDFTMCSGLLFGFSLVVFLFGLSCLVTFFVYRGDPNFSMTAKILDCVYGGLLALLFVLFLIFDTQRVVGGRRHDLSEEEYVYGAMQIYVDVVYIFLILLGFSRHFSDPAMRRGFITRVYAVLMLQLLVTGIVVSVFTFSESVKKWVHTNLLFYYISFGVFIVVYLVIMCCKSVRRRFPCNMICLSIFTLAFSYMTGCIASFYNTQGVLIAMGICSIICIAISIFAVQTKIDFTMCSGLILVISLVFILFALACSISYAVVGASRLLDCVYGGVGALVFSIFLVYDTQQVVGGRKYELSPEEYVSGAMQLYLDVVYIFIYLLPLGSSN</sequence>
<proteinExistence type="predicted"/>
<dbReference type="GO" id="GO:2001234">
    <property type="term" value="P:negative regulation of apoptotic signaling pathway"/>
    <property type="evidence" value="ECO:0007669"/>
    <property type="project" value="TreeGrafter"/>
</dbReference>
<feature type="transmembrane region" description="Helical" evidence="6">
    <location>
        <begin position="191"/>
        <end position="211"/>
    </location>
</feature>
<evidence type="ECO:0000256" key="6">
    <source>
        <dbReference type="SAM" id="Phobius"/>
    </source>
</evidence>
<feature type="transmembrane region" description="Helical" evidence="6">
    <location>
        <begin position="396"/>
        <end position="416"/>
    </location>
</feature>
<feature type="transmembrane region" description="Helical" evidence="6">
    <location>
        <begin position="223"/>
        <end position="245"/>
    </location>
</feature>
<evidence type="ECO:0000256" key="2">
    <source>
        <dbReference type="ARBA" id="ARBA00022692"/>
    </source>
</evidence>
<feature type="transmembrane region" description="Helical" evidence="6">
    <location>
        <begin position="364"/>
        <end position="384"/>
    </location>
</feature>
<feature type="transmembrane region" description="Helical" evidence="6">
    <location>
        <begin position="136"/>
        <end position="158"/>
    </location>
</feature>
<evidence type="ECO:0000256" key="1">
    <source>
        <dbReference type="ARBA" id="ARBA00004141"/>
    </source>
</evidence>
<evidence type="ECO:0000313" key="7">
    <source>
        <dbReference type="Proteomes" id="UP000095280"/>
    </source>
</evidence>
<feature type="transmembrane region" description="Helical" evidence="6">
    <location>
        <begin position="328"/>
        <end position="352"/>
    </location>
</feature>
<dbReference type="WBParaSite" id="maker-uti_cns_0045393-snap-gene-2.53-mRNA-1">
    <property type="protein sequence ID" value="maker-uti_cns_0045393-snap-gene-2.53-mRNA-1"/>
    <property type="gene ID" value="maker-uti_cns_0045393-snap-gene-2.53"/>
</dbReference>
<feature type="transmembrane region" description="Helical" evidence="6">
    <location>
        <begin position="257"/>
        <end position="276"/>
    </location>
</feature>
<feature type="transmembrane region" description="Helical" evidence="6">
    <location>
        <begin position="452"/>
        <end position="472"/>
    </location>
</feature>
<dbReference type="GO" id="GO:0016020">
    <property type="term" value="C:membrane"/>
    <property type="evidence" value="ECO:0007669"/>
    <property type="project" value="UniProtKB-SubCell"/>
</dbReference>
<evidence type="ECO:0000256" key="4">
    <source>
        <dbReference type="ARBA" id="ARBA00023136"/>
    </source>
</evidence>
<evidence type="ECO:0000256" key="5">
    <source>
        <dbReference type="SAM" id="MobiDB-lite"/>
    </source>
</evidence>
<evidence type="ECO:0000313" key="8">
    <source>
        <dbReference type="WBParaSite" id="maker-uti_cns_0045393-snap-gene-2.53-mRNA-1"/>
    </source>
</evidence>
<feature type="transmembrane region" description="Helical" evidence="6">
    <location>
        <begin position="164"/>
        <end position="184"/>
    </location>
</feature>
<keyword evidence="3 6" id="KW-1133">Transmembrane helix</keyword>